<dbReference type="GO" id="GO:0005829">
    <property type="term" value="C:cytosol"/>
    <property type="evidence" value="ECO:0007669"/>
    <property type="project" value="TreeGrafter"/>
</dbReference>
<dbReference type="Pfam" id="PF13419">
    <property type="entry name" value="HAD_2"/>
    <property type="match status" value="1"/>
</dbReference>
<evidence type="ECO:0000256" key="1">
    <source>
        <dbReference type="ARBA" id="ARBA00000830"/>
    </source>
</evidence>
<dbReference type="SFLD" id="SFLDG01129">
    <property type="entry name" value="C1.5:_HAD__Beta-PGM__Phosphata"/>
    <property type="match status" value="1"/>
</dbReference>
<dbReference type="InterPro" id="IPR023198">
    <property type="entry name" value="PGP-like_dom2"/>
</dbReference>
<evidence type="ECO:0000313" key="6">
    <source>
        <dbReference type="Proteomes" id="UP000460549"/>
    </source>
</evidence>
<dbReference type="NCBIfam" id="TIGR01549">
    <property type="entry name" value="HAD-SF-IA-v1"/>
    <property type="match status" value="1"/>
</dbReference>
<keyword evidence="6" id="KW-1185">Reference proteome</keyword>
<reference evidence="5 6" key="1">
    <citation type="submission" date="2019-08" db="EMBL/GenBank/DDBJ databases">
        <title>In-depth cultivation of the pig gut microbiome towards novel bacterial diversity and tailored functional studies.</title>
        <authorList>
            <person name="Wylensek D."/>
            <person name="Hitch T.C.A."/>
            <person name="Clavel T."/>
        </authorList>
    </citation>
    <scope>NUCLEOTIDE SEQUENCE [LARGE SCALE GENOMIC DNA]</scope>
    <source>
        <strain evidence="5 6">NM-380-WT-3C1</strain>
    </source>
</reference>
<comment type="similarity">
    <text evidence="3">Belongs to the HAD-like hydrolase superfamily. CbbY/CbbZ/Gph/YieH family.</text>
</comment>
<accession>A0A7X2TQT4</accession>
<name>A0A7X2TQT4_9SPIO</name>
<dbReference type="InterPro" id="IPR023214">
    <property type="entry name" value="HAD_sf"/>
</dbReference>
<dbReference type="GO" id="GO:0006281">
    <property type="term" value="P:DNA repair"/>
    <property type="evidence" value="ECO:0007669"/>
    <property type="project" value="TreeGrafter"/>
</dbReference>
<protein>
    <recommendedName>
        <fullName evidence="4">phosphoglycolate phosphatase</fullName>
        <ecNumber evidence="4">3.1.3.18</ecNumber>
    </recommendedName>
</protein>
<organism evidence="5 6">
    <name type="scientific">Bullifex porci</name>
    <dbReference type="NCBI Taxonomy" id="2606638"/>
    <lineage>
        <taxon>Bacteria</taxon>
        <taxon>Pseudomonadati</taxon>
        <taxon>Spirochaetota</taxon>
        <taxon>Spirochaetia</taxon>
        <taxon>Spirochaetales</taxon>
        <taxon>Spirochaetaceae</taxon>
        <taxon>Bullifex</taxon>
    </lineage>
</organism>
<evidence type="ECO:0000256" key="4">
    <source>
        <dbReference type="ARBA" id="ARBA00013078"/>
    </source>
</evidence>
<comment type="catalytic activity">
    <reaction evidence="1">
        <text>2-phosphoglycolate + H2O = glycolate + phosphate</text>
        <dbReference type="Rhea" id="RHEA:14369"/>
        <dbReference type="ChEBI" id="CHEBI:15377"/>
        <dbReference type="ChEBI" id="CHEBI:29805"/>
        <dbReference type="ChEBI" id="CHEBI:43474"/>
        <dbReference type="ChEBI" id="CHEBI:58033"/>
        <dbReference type="EC" id="3.1.3.18"/>
    </reaction>
</comment>
<gene>
    <name evidence="5" type="ORF">FYJ80_00380</name>
</gene>
<proteinExistence type="inferred from homology"/>
<dbReference type="Gene3D" id="3.40.50.1000">
    <property type="entry name" value="HAD superfamily/HAD-like"/>
    <property type="match status" value="1"/>
</dbReference>
<dbReference type="PANTHER" id="PTHR43434">
    <property type="entry name" value="PHOSPHOGLYCOLATE PHOSPHATASE"/>
    <property type="match status" value="1"/>
</dbReference>
<comment type="pathway">
    <text evidence="2">Organic acid metabolism; glycolate biosynthesis; glycolate from 2-phosphoglycolate: step 1/1.</text>
</comment>
<dbReference type="EMBL" id="VUNN01000001">
    <property type="protein sequence ID" value="MSU05243.1"/>
    <property type="molecule type" value="Genomic_DNA"/>
</dbReference>
<dbReference type="EC" id="3.1.3.18" evidence="4"/>
<keyword evidence="5" id="KW-0378">Hydrolase</keyword>
<sequence>MKKAILFDLDGTLVDTVEDIRCAINHCMNLTYNREITRDECMSVVGRGLKNALKGALAYSSARYPDDELDILYHELISYYYIHPCDYSKPYNGITELLKTMSQKGYALGILSNKSDILVKEIVKKLFSDINFAFVQGFCDKIPLKPNRAGVESFSSLVDVPLENIFYVGDSEVDGETVINSQPVKGILVSWGFRPRSVLEKFEGKNIKIVNTVEELKNGIN</sequence>
<comment type="caution">
    <text evidence="5">The sequence shown here is derived from an EMBL/GenBank/DDBJ whole genome shotgun (WGS) entry which is preliminary data.</text>
</comment>
<dbReference type="InterPro" id="IPR050155">
    <property type="entry name" value="HAD-like_hydrolase_sf"/>
</dbReference>
<dbReference type="Proteomes" id="UP000460549">
    <property type="component" value="Unassembled WGS sequence"/>
</dbReference>
<dbReference type="PANTHER" id="PTHR43434:SF1">
    <property type="entry name" value="PHOSPHOGLYCOLATE PHOSPHATASE"/>
    <property type="match status" value="1"/>
</dbReference>
<dbReference type="InterPro" id="IPR041492">
    <property type="entry name" value="HAD_2"/>
</dbReference>
<dbReference type="RefSeq" id="WP_154424146.1">
    <property type="nucleotide sequence ID" value="NZ_VUNN01000001.1"/>
</dbReference>
<dbReference type="SFLD" id="SFLDS00003">
    <property type="entry name" value="Haloacid_Dehalogenase"/>
    <property type="match status" value="1"/>
</dbReference>
<dbReference type="InterPro" id="IPR006439">
    <property type="entry name" value="HAD-SF_hydro_IA"/>
</dbReference>
<evidence type="ECO:0000256" key="3">
    <source>
        <dbReference type="ARBA" id="ARBA00006171"/>
    </source>
</evidence>
<dbReference type="SUPFAM" id="SSF56784">
    <property type="entry name" value="HAD-like"/>
    <property type="match status" value="1"/>
</dbReference>
<dbReference type="GO" id="GO:0008967">
    <property type="term" value="F:phosphoglycolate phosphatase activity"/>
    <property type="evidence" value="ECO:0007669"/>
    <property type="project" value="UniProtKB-EC"/>
</dbReference>
<dbReference type="Gene3D" id="1.10.150.240">
    <property type="entry name" value="Putative phosphatase, domain 2"/>
    <property type="match status" value="1"/>
</dbReference>
<evidence type="ECO:0000313" key="5">
    <source>
        <dbReference type="EMBL" id="MSU05243.1"/>
    </source>
</evidence>
<dbReference type="InterPro" id="IPR036412">
    <property type="entry name" value="HAD-like_sf"/>
</dbReference>
<evidence type="ECO:0000256" key="2">
    <source>
        <dbReference type="ARBA" id="ARBA00004818"/>
    </source>
</evidence>
<dbReference type="AlphaFoldDB" id="A0A7X2TQT4"/>